<dbReference type="Pfam" id="PF00201">
    <property type="entry name" value="UDPGT"/>
    <property type="match status" value="1"/>
</dbReference>
<evidence type="ECO:0000256" key="5">
    <source>
        <dbReference type="ARBA" id="ARBA00022692"/>
    </source>
</evidence>
<evidence type="ECO:0000256" key="3">
    <source>
        <dbReference type="ARBA" id="ARBA00022676"/>
    </source>
</evidence>
<keyword evidence="3 10" id="KW-0328">Glycosyltransferase</keyword>
<dbReference type="InterPro" id="IPR035595">
    <property type="entry name" value="UDP_glycos_trans_CS"/>
</dbReference>
<evidence type="ECO:0000256" key="1">
    <source>
        <dbReference type="ARBA" id="ARBA00004167"/>
    </source>
</evidence>
<evidence type="ECO:0000256" key="9">
    <source>
        <dbReference type="ARBA" id="ARBA00047475"/>
    </source>
</evidence>
<proteinExistence type="inferred from homology"/>
<evidence type="ECO:0000256" key="8">
    <source>
        <dbReference type="ARBA" id="ARBA00023136"/>
    </source>
</evidence>
<dbReference type="InterPro" id="IPR002213">
    <property type="entry name" value="UDP_glucos_trans"/>
</dbReference>
<dbReference type="AlphaFoldDB" id="A0A016T9H1"/>
<evidence type="ECO:0000256" key="7">
    <source>
        <dbReference type="ARBA" id="ARBA00022989"/>
    </source>
</evidence>
<dbReference type="PROSITE" id="PS00375">
    <property type="entry name" value="UDPGT"/>
    <property type="match status" value="1"/>
</dbReference>
<dbReference type="SUPFAM" id="SSF53756">
    <property type="entry name" value="UDP-Glycosyltransferase/glycogen phosphorylase"/>
    <property type="match status" value="1"/>
</dbReference>
<gene>
    <name evidence="12" type="primary">Acey_s0123.g1149</name>
    <name evidence="12" type="ORF">Y032_0123g1149</name>
</gene>
<comment type="caution">
    <text evidence="12">The sequence shown here is derived from an EMBL/GenBank/DDBJ whole genome shotgun (WGS) entry which is preliminary data.</text>
</comment>
<reference evidence="13" key="1">
    <citation type="journal article" date="2015" name="Nat. Genet.">
        <title>The genome and transcriptome of the zoonotic hookworm Ancylostoma ceylanicum identify infection-specific gene families.</title>
        <authorList>
            <person name="Schwarz E.M."/>
            <person name="Hu Y."/>
            <person name="Antoshechkin I."/>
            <person name="Miller M.M."/>
            <person name="Sternberg P.W."/>
            <person name="Aroian R.V."/>
        </authorList>
    </citation>
    <scope>NUCLEOTIDE SEQUENCE</scope>
    <source>
        <strain evidence="13">HY135</strain>
    </source>
</reference>
<keyword evidence="6" id="KW-0732">Signal</keyword>
<dbReference type="FunFam" id="3.40.50.2000:FF:000038">
    <property type="entry name" value="UDP-GlucuronosylTransferase"/>
    <property type="match status" value="1"/>
</dbReference>
<evidence type="ECO:0000256" key="2">
    <source>
        <dbReference type="ARBA" id="ARBA00009995"/>
    </source>
</evidence>
<keyword evidence="7 11" id="KW-1133">Transmembrane helix</keyword>
<sequence>MNWILVNSEPFLDFPKPTLHNIVTLGGIGVGEARPLSQEWEDVLSLRQKTILISLGSVIPSVLMPEGMKKTIIEVVKSNERHVLLAAPFWLGISPTTYPNITFIWKYEKPDDPYVSGVQNLVLSKWTPQNDLLADDRITAFVTHGGSGSMMESAVHGKPLIVIPLFGDQTRNAKTVVKYGFGIHLEKSKLLRRDAFRDAIENVLEDNKYRSAAKRMQRMMMRRLMSPKEKLVKTIELAAEFGNMPEQRVAGRNLGYIVYYNIDIILILACIIISVTAMILYLLLRLSRFLFLSTKVKMQ</sequence>
<evidence type="ECO:0000256" key="10">
    <source>
        <dbReference type="RuleBase" id="RU003718"/>
    </source>
</evidence>
<evidence type="ECO:0000256" key="6">
    <source>
        <dbReference type="ARBA" id="ARBA00022729"/>
    </source>
</evidence>
<keyword evidence="5 11" id="KW-0812">Transmembrane</keyword>
<name>A0A016T9H1_9BILA</name>
<dbReference type="GO" id="GO:0015020">
    <property type="term" value="F:glucuronosyltransferase activity"/>
    <property type="evidence" value="ECO:0007669"/>
    <property type="project" value="UniProtKB-EC"/>
</dbReference>
<keyword evidence="8 11" id="KW-0472">Membrane</keyword>
<dbReference type="STRING" id="53326.A0A016T9H1"/>
<organism evidence="12 13">
    <name type="scientific">Ancylostoma ceylanicum</name>
    <dbReference type="NCBI Taxonomy" id="53326"/>
    <lineage>
        <taxon>Eukaryota</taxon>
        <taxon>Metazoa</taxon>
        <taxon>Ecdysozoa</taxon>
        <taxon>Nematoda</taxon>
        <taxon>Chromadorea</taxon>
        <taxon>Rhabditida</taxon>
        <taxon>Rhabditina</taxon>
        <taxon>Rhabditomorpha</taxon>
        <taxon>Strongyloidea</taxon>
        <taxon>Ancylostomatidae</taxon>
        <taxon>Ancylostomatinae</taxon>
        <taxon>Ancylostoma</taxon>
    </lineage>
</organism>
<protein>
    <recommendedName>
        <fullName evidence="11">UDP-glucuronosyltransferase</fullName>
        <ecNumber evidence="11">2.4.1.17</ecNumber>
    </recommendedName>
</protein>
<dbReference type="PANTHER" id="PTHR48043:SF23">
    <property type="entry name" value="UDP-GLUCURONOSYLTRANSFERASE"/>
    <property type="match status" value="1"/>
</dbReference>
<dbReference type="GO" id="GO:0016020">
    <property type="term" value="C:membrane"/>
    <property type="evidence" value="ECO:0007669"/>
    <property type="project" value="UniProtKB-SubCell"/>
</dbReference>
<evidence type="ECO:0000256" key="11">
    <source>
        <dbReference type="RuleBase" id="RU362059"/>
    </source>
</evidence>
<keyword evidence="4 10" id="KW-0808">Transferase</keyword>
<dbReference type="InterPro" id="IPR050271">
    <property type="entry name" value="UDP-glycosyltransferase"/>
</dbReference>
<dbReference type="Gene3D" id="3.40.50.2000">
    <property type="entry name" value="Glycogen Phosphorylase B"/>
    <property type="match status" value="1"/>
</dbReference>
<comment type="similarity">
    <text evidence="2 10">Belongs to the UDP-glycosyltransferase family.</text>
</comment>
<dbReference type="OrthoDB" id="5835829at2759"/>
<dbReference type="CDD" id="cd03784">
    <property type="entry name" value="GT1_Gtf-like"/>
    <property type="match status" value="1"/>
</dbReference>
<keyword evidence="13" id="KW-1185">Reference proteome</keyword>
<comment type="catalytic activity">
    <reaction evidence="9 11">
        <text>glucuronate acceptor + UDP-alpha-D-glucuronate = acceptor beta-D-glucuronoside + UDP + H(+)</text>
        <dbReference type="Rhea" id="RHEA:21032"/>
        <dbReference type="ChEBI" id="CHEBI:15378"/>
        <dbReference type="ChEBI" id="CHEBI:58052"/>
        <dbReference type="ChEBI" id="CHEBI:58223"/>
        <dbReference type="ChEBI" id="CHEBI:132367"/>
        <dbReference type="ChEBI" id="CHEBI:132368"/>
        <dbReference type="EC" id="2.4.1.17"/>
    </reaction>
</comment>
<dbReference type="EMBL" id="JARK01001459">
    <property type="protein sequence ID" value="EYB99332.1"/>
    <property type="molecule type" value="Genomic_DNA"/>
</dbReference>
<evidence type="ECO:0000313" key="13">
    <source>
        <dbReference type="Proteomes" id="UP000024635"/>
    </source>
</evidence>
<dbReference type="Proteomes" id="UP000024635">
    <property type="component" value="Unassembled WGS sequence"/>
</dbReference>
<accession>A0A016T9H1</accession>
<dbReference type="PANTHER" id="PTHR48043">
    <property type="entry name" value="EG:EG0003.4 PROTEIN-RELATED"/>
    <property type="match status" value="1"/>
</dbReference>
<evidence type="ECO:0000256" key="4">
    <source>
        <dbReference type="ARBA" id="ARBA00022679"/>
    </source>
</evidence>
<feature type="transmembrane region" description="Helical" evidence="11">
    <location>
        <begin position="257"/>
        <end position="284"/>
    </location>
</feature>
<comment type="subcellular location">
    <subcellularLocation>
        <location evidence="1 11">Membrane</location>
        <topology evidence="1 11">Single-pass membrane protein</topology>
    </subcellularLocation>
</comment>
<evidence type="ECO:0000313" key="12">
    <source>
        <dbReference type="EMBL" id="EYB99332.1"/>
    </source>
</evidence>
<dbReference type="EC" id="2.4.1.17" evidence="11"/>